<dbReference type="CDD" id="cd00075">
    <property type="entry name" value="HATPase"/>
    <property type="match status" value="1"/>
</dbReference>
<evidence type="ECO:0000256" key="10">
    <source>
        <dbReference type="ARBA" id="ARBA00022840"/>
    </source>
</evidence>
<evidence type="ECO:0000259" key="16">
    <source>
        <dbReference type="PROSITE" id="PS50885"/>
    </source>
</evidence>
<evidence type="ECO:0000256" key="11">
    <source>
        <dbReference type="ARBA" id="ARBA00022989"/>
    </source>
</evidence>
<keyword evidence="13 14" id="KW-0472">Membrane</keyword>
<dbReference type="PRINTS" id="PR00344">
    <property type="entry name" value="BCTRLSENSOR"/>
</dbReference>
<gene>
    <name evidence="17" type="ORF">OB236_10310</name>
</gene>
<comment type="caution">
    <text evidence="17">The sequence shown here is derived from an EMBL/GenBank/DDBJ whole genome shotgun (WGS) entry which is preliminary data.</text>
</comment>
<dbReference type="EC" id="2.7.13.3" evidence="3"/>
<keyword evidence="18" id="KW-1185">Reference proteome</keyword>
<protein>
    <recommendedName>
        <fullName evidence="3">histidine kinase</fullName>
        <ecNumber evidence="3">2.7.13.3</ecNumber>
    </recommendedName>
</protein>
<evidence type="ECO:0000256" key="3">
    <source>
        <dbReference type="ARBA" id="ARBA00012438"/>
    </source>
</evidence>
<evidence type="ECO:0000256" key="2">
    <source>
        <dbReference type="ARBA" id="ARBA00004651"/>
    </source>
</evidence>
<dbReference type="RefSeq" id="WP_262683911.1">
    <property type="nucleotide sequence ID" value="NZ_JAOQIO010000024.1"/>
</dbReference>
<dbReference type="InterPro" id="IPR005467">
    <property type="entry name" value="His_kinase_dom"/>
</dbReference>
<dbReference type="SMART" id="SM00387">
    <property type="entry name" value="HATPase_c"/>
    <property type="match status" value="1"/>
</dbReference>
<evidence type="ECO:0000256" key="4">
    <source>
        <dbReference type="ARBA" id="ARBA00022475"/>
    </source>
</evidence>
<keyword evidence="6" id="KW-0808">Transferase</keyword>
<dbReference type="PANTHER" id="PTHR45528">
    <property type="entry name" value="SENSOR HISTIDINE KINASE CPXA"/>
    <property type="match status" value="1"/>
</dbReference>
<name>A0ABT2UEU0_9BACL</name>
<dbReference type="InterPro" id="IPR003660">
    <property type="entry name" value="HAMP_dom"/>
</dbReference>
<dbReference type="CDD" id="cd00082">
    <property type="entry name" value="HisKA"/>
    <property type="match status" value="1"/>
</dbReference>
<evidence type="ECO:0000256" key="12">
    <source>
        <dbReference type="ARBA" id="ARBA00023012"/>
    </source>
</evidence>
<proteinExistence type="predicted"/>
<reference evidence="17 18" key="1">
    <citation type="submission" date="2022-09" db="EMBL/GenBank/DDBJ databases">
        <authorList>
            <person name="Han X.L."/>
            <person name="Wang Q."/>
            <person name="Lu T."/>
        </authorList>
    </citation>
    <scope>NUCLEOTIDE SEQUENCE [LARGE SCALE GENOMIC DNA]</scope>
    <source>
        <strain evidence="17 18">WQ 127069</strain>
    </source>
</reference>
<dbReference type="Pfam" id="PF00672">
    <property type="entry name" value="HAMP"/>
    <property type="match status" value="1"/>
</dbReference>
<evidence type="ECO:0000256" key="6">
    <source>
        <dbReference type="ARBA" id="ARBA00022679"/>
    </source>
</evidence>
<sequence>MIVDPGLKLEARFYADHTGDQIELSRLFKSKGWLEELDEDRRVLRVHGEKQDRIVQYSEDALYRNLENLSDQDFYYSVAILNSNADEARYLLLKIQRDFIRITTNDDLMGSTFQVPVYYYLGSVIGLNLLLIFVYSYWVARRLKKPLKQISQGLDRMTKGHYDTRISLDAEKEFIQIRDTFNYMADVIETTLAEKRHAEESKQRLIVDLSHDLKTPITSIQGYAQALYEGRVEDSERQKKYLSYIYHKSIQVTKLIHNMMDLLKVDSPDYLLRLGRSDAGEFLREIVADVYEDIEQKQFQLKLYIPDEPVYAVFDPELLTSVVQNLITNSITYNPPGTYLRIELKSAKTEVQIEIADNGIGIPAELWSTIFDPFVRGDEARSGEGGTGLGLSIAKRNTEKMGGSLELRENGEEATLFIIRLRNEL</sequence>
<evidence type="ECO:0000259" key="15">
    <source>
        <dbReference type="PROSITE" id="PS50109"/>
    </source>
</evidence>
<comment type="catalytic activity">
    <reaction evidence="1">
        <text>ATP + protein L-histidine = ADP + protein N-phospho-L-histidine.</text>
        <dbReference type="EC" id="2.7.13.3"/>
    </reaction>
</comment>
<keyword evidence="11 14" id="KW-1133">Transmembrane helix</keyword>
<feature type="transmembrane region" description="Helical" evidence="14">
    <location>
        <begin position="117"/>
        <end position="140"/>
    </location>
</feature>
<dbReference type="InterPro" id="IPR004358">
    <property type="entry name" value="Sig_transdc_His_kin-like_C"/>
</dbReference>
<comment type="subcellular location">
    <subcellularLocation>
        <location evidence="2">Cell membrane</location>
        <topology evidence="2">Multi-pass membrane protein</topology>
    </subcellularLocation>
</comment>
<dbReference type="SUPFAM" id="SSF55874">
    <property type="entry name" value="ATPase domain of HSP90 chaperone/DNA topoisomerase II/histidine kinase"/>
    <property type="match status" value="1"/>
</dbReference>
<evidence type="ECO:0000313" key="17">
    <source>
        <dbReference type="EMBL" id="MCU6792521.1"/>
    </source>
</evidence>
<dbReference type="Pfam" id="PF00512">
    <property type="entry name" value="HisKA"/>
    <property type="match status" value="1"/>
</dbReference>
<dbReference type="PROSITE" id="PS50109">
    <property type="entry name" value="HIS_KIN"/>
    <property type="match status" value="1"/>
</dbReference>
<dbReference type="Proteomes" id="UP001652445">
    <property type="component" value="Unassembled WGS sequence"/>
</dbReference>
<dbReference type="SMART" id="SM00388">
    <property type="entry name" value="HisKA"/>
    <property type="match status" value="1"/>
</dbReference>
<evidence type="ECO:0000256" key="14">
    <source>
        <dbReference type="SAM" id="Phobius"/>
    </source>
</evidence>
<dbReference type="GO" id="GO:0016301">
    <property type="term" value="F:kinase activity"/>
    <property type="evidence" value="ECO:0007669"/>
    <property type="project" value="UniProtKB-KW"/>
</dbReference>
<dbReference type="Gene3D" id="1.10.287.130">
    <property type="match status" value="1"/>
</dbReference>
<evidence type="ECO:0000256" key="1">
    <source>
        <dbReference type="ARBA" id="ARBA00000085"/>
    </source>
</evidence>
<keyword evidence="7 14" id="KW-0812">Transmembrane</keyword>
<evidence type="ECO:0000313" key="18">
    <source>
        <dbReference type="Proteomes" id="UP001652445"/>
    </source>
</evidence>
<evidence type="ECO:0000256" key="7">
    <source>
        <dbReference type="ARBA" id="ARBA00022692"/>
    </source>
</evidence>
<dbReference type="InterPro" id="IPR003661">
    <property type="entry name" value="HisK_dim/P_dom"/>
</dbReference>
<dbReference type="SUPFAM" id="SSF47384">
    <property type="entry name" value="Homodimeric domain of signal transducing histidine kinase"/>
    <property type="match status" value="1"/>
</dbReference>
<keyword evidence="8" id="KW-0547">Nucleotide-binding</keyword>
<evidence type="ECO:0000256" key="9">
    <source>
        <dbReference type="ARBA" id="ARBA00022777"/>
    </source>
</evidence>
<feature type="domain" description="Histidine kinase" evidence="15">
    <location>
        <begin position="208"/>
        <end position="425"/>
    </location>
</feature>
<accession>A0ABT2UEU0</accession>
<keyword evidence="9 17" id="KW-0418">Kinase</keyword>
<keyword evidence="12" id="KW-0902">Two-component regulatory system</keyword>
<evidence type="ECO:0000256" key="13">
    <source>
        <dbReference type="ARBA" id="ARBA00023136"/>
    </source>
</evidence>
<dbReference type="Gene3D" id="3.30.565.10">
    <property type="entry name" value="Histidine kinase-like ATPase, C-terminal domain"/>
    <property type="match status" value="1"/>
</dbReference>
<evidence type="ECO:0000256" key="5">
    <source>
        <dbReference type="ARBA" id="ARBA00022553"/>
    </source>
</evidence>
<dbReference type="PANTHER" id="PTHR45528:SF1">
    <property type="entry name" value="SENSOR HISTIDINE KINASE CPXA"/>
    <property type="match status" value="1"/>
</dbReference>
<dbReference type="SMART" id="SM00304">
    <property type="entry name" value="HAMP"/>
    <property type="match status" value="1"/>
</dbReference>
<evidence type="ECO:0000256" key="8">
    <source>
        <dbReference type="ARBA" id="ARBA00022741"/>
    </source>
</evidence>
<dbReference type="Pfam" id="PF02518">
    <property type="entry name" value="HATPase_c"/>
    <property type="match status" value="1"/>
</dbReference>
<dbReference type="Gene3D" id="6.10.340.10">
    <property type="match status" value="1"/>
</dbReference>
<dbReference type="PROSITE" id="PS50885">
    <property type="entry name" value="HAMP"/>
    <property type="match status" value="1"/>
</dbReference>
<dbReference type="InterPro" id="IPR003594">
    <property type="entry name" value="HATPase_dom"/>
</dbReference>
<keyword evidence="10" id="KW-0067">ATP-binding</keyword>
<dbReference type="InterPro" id="IPR036097">
    <property type="entry name" value="HisK_dim/P_sf"/>
</dbReference>
<feature type="domain" description="HAMP" evidence="16">
    <location>
        <begin position="141"/>
        <end position="193"/>
    </location>
</feature>
<dbReference type="InterPro" id="IPR050398">
    <property type="entry name" value="HssS/ArlS-like"/>
</dbReference>
<dbReference type="CDD" id="cd06225">
    <property type="entry name" value="HAMP"/>
    <property type="match status" value="1"/>
</dbReference>
<dbReference type="EMBL" id="JAOQIO010000024">
    <property type="protein sequence ID" value="MCU6792521.1"/>
    <property type="molecule type" value="Genomic_DNA"/>
</dbReference>
<keyword evidence="5" id="KW-0597">Phosphoprotein</keyword>
<dbReference type="InterPro" id="IPR036890">
    <property type="entry name" value="HATPase_C_sf"/>
</dbReference>
<dbReference type="SUPFAM" id="SSF158472">
    <property type="entry name" value="HAMP domain-like"/>
    <property type="match status" value="1"/>
</dbReference>
<keyword evidence="4" id="KW-1003">Cell membrane</keyword>
<organism evidence="17 18">
    <name type="scientific">Paenibacillus baimaensis</name>
    <dbReference type="NCBI Taxonomy" id="2982185"/>
    <lineage>
        <taxon>Bacteria</taxon>
        <taxon>Bacillati</taxon>
        <taxon>Bacillota</taxon>
        <taxon>Bacilli</taxon>
        <taxon>Bacillales</taxon>
        <taxon>Paenibacillaceae</taxon>
        <taxon>Paenibacillus</taxon>
    </lineage>
</organism>